<name>A0A0F9DHK0_9ZZZZ</name>
<reference evidence="1" key="1">
    <citation type="journal article" date="2015" name="Nature">
        <title>Complex archaea that bridge the gap between prokaryotes and eukaryotes.</title>
        <authorList>
            <person name="Spang A."/>
            <person name="Saw J.H."/>
            <person name="Jorgensen S.L."/>
            <person name="Zaremba-Niedzwiedzka K."/>
            <person name="Martijn J."/>
            <person name="Lind A.E."/>
            <person name="van Eijk R."/>
            <person name="Schleper C."/>
            <person name="Guy L."/>
            <person name="Ettema T.J."/>
        </authorList>
    </citation>
    <scope>NUCLEOTIDE SEQUENCE</scope>
</reference>
<protein>
    <submittedName>
        <fullName evidence="1">Uncharacterized protein</fullName>
    </submittedName>
</protein>
<comment type="caution">
    <text evidence="1">The sequence shown here is derived from an EMBL/GenBank/DDBJ whole genome shotgun (WGS) entry which is preliminary data.</text>
</comment>
<proteinExistence type="predicted"/>
<evidence type="ECO:0000313" key="1">
    <source>
        <dbReference type="EMBL" id="KKL53281.1"/>
    </source>
</evidence>
<accession>A0A0F9DHK0</accession>
<sequence>MRAPHIYQVGGGDWAFTHLGTITDGFTSKADALAAAWLREAEYLEGINAKLLELLEQAEAIISQSDRCRVGTFWLPNWLASARYVIDERRMMYTPGPWTVGTFRYRKRGANCSRVAVMEPGGHYIVDGVYQTSLALDGEDEANARLIASAPKLLEALEGLYQSLYNGLEVMAGSDEYNAARDAIKQAKGE</sequence>
<organism evidence="1">
    <name type="scientific">marine sediment metagenome</name>
    <dbReference type="NCBI Taxonomy" id="412755"/>
    <lineage>
        <taxon>unclassified sequences</taxon>
        <taxon>metagenomes</taxon>
        <taxon>ecological metagenomes</taxon>
    </lineage>
</organism>
<dbReference type="AlphaFoldDB" id="A0A0F9DHK0"/>
<gene>
    <name evidence="1" type="ORF">LCGC14_2277020</name>
</gene>
<dbReference type="EMBL" id="LAZR01031603">
    <property type="protein sequence ID" value="KKL53281.1"/>
    <property type="molecule type" value="Genomic_DNA"/>
</dbReference>